<comment type="caution">
    <text evidence="8">The sequence shown here is derived from an EMBL/GenBank/DDBJ whole genome shotgun (WGS) entry which is preliminary data.</text>
</comment>
<gene>
    <name evidence="8" type="ORF">C0Q70_11327</name>
</gene>
<evidence type="ECO:0000313" key="9">
    <source>
        <dbReference type="Proteomes" id="UP000245119"/>
    </source>
</evidence>
<evidence type="ECO:0000259" key="7">
    <source>
        <dbReference type="PROSITE" id="PS50871"/>
    </source>
</evidence>
<proteinExistence type="predicted"/>
<evidence type="ECO:0000256" key="3">
    <source>
        <dbReference type="ARBA" id="ARBA00022729"/>
    </source>
</evidence>
<keyword evidence="4" id="KW-0863">Zinc-finger</keyword>
<dbReference type="Gene3D" id="2.60.120.40">
    <property type="match status" value="1"/>
</dbReference>
<dbReference type="EMBL" id="PZQS01000006">
    <property type="protein sequence ID" value="PVD28733.1"/>
    <property type="molecule type" value="Genomic_DNA"/>
</dbReference>
<feature type="domain" description="B box-type" evidence="6">
    <location>
        <begin position="81"/>
        <end position="126"/>
    </location>
</feature>
<dbReference type="Proteomes" id="UP000245119">
    <property type="component" value="Linkage Group LG6"/>
</dbReference>
<feature type="coiled-coil region" evidence="5">
    <location>
        <begin position="143"/>
        <end position="180"/>
    </location>
</feature>
<dbReference type="InterPro" id="IPR008983">
    <property type="entry name" value="Tumour_necrosis_fac-like_dom"/>
</dbReference>
<dbReference type="SUPFAM" id="SSF49842">
    <property type="entry name" value="TNF-like"/>
    <property type="match status" value="1"/>
</dbReference>
<keyword evidence="4" id="KW-0862">Zinc</keyword>
<accession>A0A2T7P5R9</accession>
<evidence type="ECO:0000259" key="6">
    <source>
        <dbReference type="PROSITE" id="PS50119"/>
    </source>
</evidence>
<protein>
    <recommendedName>
        <fullName evidence="10">C1q domain-containing protein</fullName>
    </recommendedName>
</protein>
<evidence type="ECO:0000256" key="5">
    <source>
        <dbReference type="SAM" id="Coils"/>
    </source>
</evidence>
<comment type="subcellular location">
    <subcellularLocation>
        <location evidence="1">Secreted</location>
    </subcellularLocation>
</comment>
<dbReference type="PANTHER" id="PTHR22923:SF116">
    <property type="entry name" value="C1Q DOMAIN-CONTAINING PROTEIN"/>
    <property type="match status" value="1"/>
</dbReference>
<dbReference type="SMART" id="SM00110">
    <property type="entry name" value="C1Q"/>
    <property type="match status" value="1"/>
</dbReference>
<keyword evidence="4" id="KW-0479">Metal-binding</keyword>
<dbReference type="AlphaFoldDB" id="A0A2T7P5R9"/>
<dbReference type="GO" id="GO:0005576">
    <property type="term" value="C:extracellular region"/>
    <property type="evidence" value="ECO:0007669"/>
    <property type="project" value="UniProtKB-SubCell"/>
</dbReference>
<feature type="coiled-coil region" evidence="5">
    <location>
        <begin position="288"/>
        <end position="315"/>
    </location>
</feature>
<dbReference type="GO" id="GO:0008270">
    <property type="term" value="F:zinc ion binding"/>
    <property type="evidence" value="ECO:0007669"/>
    <property type="project" value="UniProtKB-KW"/>
</dbReference>
<evidence type="ECO:0008006" key="10">
    <source>
        <dbReference type="Google" id="ProtNLM"/>
    </source>
</evidence>
<dbReference type="Pfam" id="PF00643">
    <property type="entry name" value="zf-B_box"/>
    <property type="match status" value="1"/>
</dbReference>
<keyword evidence="2" id="KW-0964">Secreted</keyword>
<evidence type="ECO:0000256" key="2">
    <source>
        <dbReference type="ARBA" id="ARBA00022525"/>
    </source>
</evidence>
<keyword evidence="5" id="KW-0175">Coiled coil</keyword>
<organism evidence="8 9">
    <name type="scientific">Pomacea canaliculata</name>
    <name type="common">Golden apple snail</name>
    <dbReference type="NCBI Taxonomy" id="400727"/>
    <lineage>
        <taxon>Eukaryota</taxon>
        <taxon>Metazoa</taxon>
        <taxon>Spiralia</taxon>
        <taxon>Lophotrochozoa</taxon>
        <taxon>Mollusca</taxon>
        <taxon>Gastropoda</taxon>
        <taxon>Caenogastropoda</taxon>
        <taxon>Architaenioglossa</taxon>
        <taxon>Ampullarioidea</taxon>
        <taxon>Ampullariidae</taxon>
        <taxon>Pomacea</taxon>
    </lineage>
</organism>
<name>A0A2T7P5R9_POMCA</name>
<evidence type="ECO:0000313" key="8">
    <source>
        <dbReference type="EMBL" id="PVD28733.1"/>
    </source>
</evidence>
<keyword evidence="9" id="KW-1185">Reference proteome</keyword>
<sequence>MKGAEASTNSADESRVMPVVTFPRYHVAMQVTSANFTKHDNQRGPRGRPETSYLPLPNVQSEYQGAAGGVTQFQTNFYLSDKILTCDVCNRGQEATYSCTDCGQSMCDECQQWHYKFLSSHEVQPLTSGCQQSSEKSLDPDCLEKLNKHLKVLEAALVRMREEEDTLQRERQAIADVISRRADAVRALVTQAEVRKPDGAGRRRVTVAFRQGQEHLSDEDFRYFQQRCSRKRFLHHFSSCIIELETVASFLGTVSGDEEDIEDTGSILSATVRSDSKDTERTEDIDTVESVKDENSKLQMDVAALKEQLSSIQQSSILSKDISSIQKDMASLQEKQIGDNTMLQKDIATIREISSQHGREMKKFQCDFINLVKDLKSFKEKSCYMVAFHAELKQTMETNWEWKPIILEADNCNLGQAYDTKTGVFTAPVAGTYFFMARTVRNEGSGYCSLAISVERCKTTSSLSHYGKLQAGVGCTVHVVQRLTPGQTVSLMGYGRAKLPGCATCFSGMLVRPDIELAQS</sequence>
<dbReference type="InterPro" id="IPR001073">
    <property type="entry name" value="C1q_dom"/>
</dbReference>
<evidence type="ECO:0000256" key="4">
    <source>
        <dbReference type="PROSITE-ProRule" id="PRU00024"/>
    </source>
</evidence>
<dbReference type="InterPro" id="IPR000315">
    <property type="entry name" value="Znf_B-box"/>
</dbReference>
<dbReference type="PANTHER" id="PTHR22923">
    <property type="entry name" value="CEREBELLIN-RELATED"/>
    <property type="match status" value="1"/>
</dbReference>
<dbReference type="OrthoDB" id="111250at2759"/>
<keyword evidence="3" id="KW-0732">Signal</keyword>
<dbReference type="Gene3D" id="4.10.830.40">
    <property type="match status" value="1"/>
</dbReference>
<dbReference type="PROSITE" id="PS50871">
    <property type="entry name" value="C1Q"/>
    <property type="match status" value="1"/>
</dbReference>
<feature type="domain" description="C1q" evidence="7">
    <location>
        <begin position="381"/>
        <end position="517"/>
    </location>
</feature>
<dbReference type="SMART" id="SM00336">
    <property type="entry name" value="BBOX"/>
    <property type="match status" value="1"/>
</dbReference>
<dbReference type="Pfam" id="PF00386">
    <property type="entry name" value="C1q"/>
    <property type="match status" value="1"/>
</dbReference>
<reference evidence="8 9" key="1">
    <citation type="submission" date="2018-04" db="EMBL/GenBank/DDBJ databases">
        <title>The genome of golden apple snail Pomacea canaliculata provides insight into stress tolerance and invasive adaptation.</title>
        <authorList>
            <person name="Liu C."/>
            <person name="Liu B."/>
            <person name="Ren Y."/>
            <person name="Zhang Y."/>
            <person name="Wang H."/>
            <person name="Li S."/>
            <person name="Jiang F."/>
            <person name="Yin L."/>
            <person name="Zhang G."/>
            <person name="Qian W."/>
            <person name="Fan W."/>
        </authorList>
    </citation>
    <scope>NUCLEOTIDE SEQUENCE [LARGE SCALE GENOMIC DNA]</scope>
    <source>
        <strain evidence="8">SZHN2017</strain>
        <tissue evidence="8">Muscle</tissue>
    </source>
</reference>
<dbReference type="PROSITE" id="PS50119">
    <property type="entry name" value="ZF_BBOX"/>
    <property type="match status" value="1"/>
</dbReference>
<evidence type="ECO:0000256" key="1">
    <source>
        <dbReference type="ARBA" id="ARBA00004613"/>
    </source>
</evidence>
<dbReference type="InterPro" id="IPR050822">
    <property type="entry name" value="Cerebellin_Synaptic_Org"/>
</dbReference>
<dbReference type="CDD" id="cd19757">
    <property type="entry name" value="Bbox1"/>
    <property type="match status" value="1"/>
</dbReference>